<dbReference type="KEGG" id="tbk:HF295_06550"/>
<dbReference type="Gene3D" id="3.10.129.10">
    <property type="entry name" value="Hotdog Thioesterase"/>
    <property type="match status" value="1"/>
</dbReference>
<dbReference type="InterPro" id="IPR002539">
    <property type="entry name" value="MaoC-like_dom"/>
</dbReference>
<proteinExistence type="predicted"/>
<protein>
    <submittedName>
        <fullName evidence="4">MaoC family dehydratase</fullName>
    </submittedName>
</protein>
<keyword evidence="1" id="KW-0456">Lyase</keyword>
<keyword evidence="2" id="KW-0472">Membrane</keyword>
<feature type="domain" description="MaoC-like" evidence="3">
    <location>
        <begin position="19"/>
        <end position="107"/>
    </location>
</feature>
<name>A0A7L6N404_9MOLU</name>
<keyword evidence="5" id="KW-1185">Reference proteome</keyword>
<dbReference type="CDD" id="cd03449">
    <property type="entry name" value="R_hydratase"/>
    <property type="match status" value="1"/>
</dbReference>
<dbReference type="AlphaFoldDB" id="A0A7L6N404"/>
<keyword evidence="2" id="KW-0812">Transmembrane</keyword>
<dbReference type="InterPro" id="IPR050965">
    <property type="entry name" value="UPF0336/Enoyl-CoA_hydratase"/>
</dbReference>
<dbReference type="PANTHER" id="PTHR43437:SF3">
    <property type="entry name" value="HYDROXYACYL-THIOESTER DEHYDRATASE TYPE 2, MITOCHONDRIAL"/>
    <property type="match status" value="1"/>
</dbReference>
<evidence type="ECO:0000259" key="3">
    <source>
        <dbReference type="Pfam" id="PF01575"/>
    </source>
</evidence>
<evidence type="ECO:0000313" key="5">
    <source>
        <dbReference type="Proteomes" id="UP000512167"/>
    </source>
</evidence>
<feature type="transmembrane region" description="Helical" evidence="2">
    <location>
        <begin position="52"/>
        <end position="77"/>
    </location>
</feature>
<dbReference type="SUPFAM" id="SSF54637">
    <property type="entry name" value="Thioesterase/thiol ester dehydrase-isomerase"/>
    <property type="match status" value="1"/>
</dbReference>
<sequence>MTIQQIKVGDFASTKKVFLEEDVLKFAEVSTDYNPAHVDKEYPKQTMFKKQIVHGMLVGSLFSAIFGVQLPGLGSIYTKQSLKFTRPVYFGDEIEATCSVKEIIVDRNRVIFDCVAKNQNGEVVIVGESEIMPPRETKNA</sequence>
<evidence type="ECO:0000256" key="2">
    <source>
        <dbReference type="SAM" id="Phobius"/>
    </source>
</evidence>
<dbReference type="GO" id="GO:0006633">
    <property type="term" value="P:fatty acid biosynthetic process"/>
    <property type="evidence" value="ECO:0007669"/>
    <property type="project" value="TreeGrafter"/>
</dbReference>
<accession>A0A7L6N404</accession>
<organism evidence="4 5">
    <name type="scientific">Hujiaoplasma nucleasis</name>
    <dbReference type="NCBI Taxonomy" id="2725268"/>
    <lineage>
        <taxon>Bacteria</taxon>
        <taxon>Bacillati</taxon>
        <taxon>Mycoplasmatota</taxon>
        <taxon>Mollicutes</taxon>
        <taxon>Candidatus Izemoplasmatales</taxon>
        <taxon>Hujiaoplasmataceae</taxon>
        <taxon>Hujiaoplasma</taxon>
    </lineage>
</organism>
<dbReference type="InterPro" id="IPR029069">
    <property type="entry name" value="HotDog_dom_sf"/>
</dbReference>
<dbReference type="Proteomes" id="UP000512167">
    <property type="component" value="Chromosome"/>
</dbReference>
<reference evidence="4 5" key="1">
    <citation type="submission" date="2020-04" db="EMBL/GenBank/DDBJ databases">
        <authorList>
            <person name="Zheng R.K."/>
            <person name="Sun C.M."/>
        </authorList>
    </citation>
    <scope>NUCLEOTIDE SEQUENCE [LARGE SCALE GENOMIC DNA]</scope>
    <source>
        <strain evidence="5">zrk29</strain>
    </source>
</reference>
<evidence type="ECO:0000313" key="4">
    <source>
        <dbReference type="EMBL" id="QLY40986.1"/>
    </source>
</evidence>
<gene>
    <name evidence="4" type="ORF">HF295_06550</name>
</gene>
<evidence type="ECO:0000256" key="1">
    <source>
        <dbReference type="ARBA" id="ARBA00023239"/>
    </source>
</evidence>
<dbReference type="Pfam" id="PF01575">
    <property type="entry name" value="MaoC_dehydratas"/>
    <property type="match status" value="1"/>
</dbReference>
<dbReference type="FunFam" id="3.10.129.10:FF:000042">
    <property type="entry name" value="MaoC domain protein dehydratase"/>
    <property type="match status" value="1"/>
</dbReference>
<keyword evidence="2" id="KW-1133">Transmembrane helix</keyword>
<dbReference type="PANTHER" id="PTHR43437">
    <property type="entry name" value="HYDROXYACYL-THIOESTER DEHYDRATASE TYPE 2, MITOCHONDRIAL-RELATED"/>
    <property type="match status" value="1"/>
</dbReference>
<dbReference type="GO" id="GO:0019171">
    <property type="term" value="F:(3R)-hydroxyacyl-[acyl-carrier-protein] dehydratase activity"/>
    <property type="evidence" value="ECO:0007669"/>
    <property type="project" value="TreeGrafter"/>
</dbReference>
<dbReference type="EMBL" id="CP051151">
    <property type="protein sequence ID" value="QLY40986.1"/>
    <property type="molecule type" value="Genomic_DNA"/>
</dbReference>